<evidence type="ECO:0000256" key="10">
    <source>
        <dbReference type="SAM" id="MobiDB-lite"/>
    </source>
</evidence>
<gene>
    <name evidence="11" type="primary">yajC</name>
    <name evidence="11" type="ORF">FNH13_10180</name>
</gene>
<evidence type="ECO:0000313" key="11">
    <source>
        <dbReference type="EMBL" id="QDO90340.1"/>
    </source>
</evidence>
<dbReference type="InterPro" id="IPR003849">
    <property type="entry name" value="Preprotein_translocase_YajC"/>
</dbReference>
<dbReference type="PRINTS" id="PR01853">
    <property type="entry name" value="YAJCTRNLCASE"/>
</dbReference>
<proteinExistence type="inferred from homology"/>
<keyword evidence="4" id="KW-1003">Cell membrane</keyword>
<evidence type="ECO:0000256" key="5">
    <source>
        <dbReference type="ARBA" id="ARBA00022692"/>
    </source>
</evidence>
<dbReference type="PANTHER" id="PTHR33909">
    <property type="entry name" value="SEC TRANSLOCON ACCESSORY COMPLEX SUBUNIT YAJC"/>
    <property type="match status" value="1"/>
</dbReference>
<keyword evidence="8" id="KW-0811">Translocation</keyword>
<dbReference type="OrthoDB" id="2200301at2"/>
<dbReference type="AlphaFoldDB" id="A0A516GG76"/>
<dbReference type="GO" id="GO:0005886">
    <property type="term" value="C:plasma membrane"/>
    <property type="evidence" value="ECO:0007669"/>
    <property type="project" value="UniProtKB-SubCell"/>
</dbReference>
<evidence type="ECO:0000256" key="7">
    <source>
        <dbReference type="ARBA" id="ARBA00022989"/>
    </source>
</evidence>
<keyword evidence="9" id="KW-0472">Membrane</keyword>
<dbReference type="Pfam" id="PF02699">
    <property type="entry name" value="YajC"/>
    <property type="match status" value="1"/>
</dbReference>
<dbReference type="Proteomes" id="UP000315395">
    <property type="component" value="Chromosome"/>
</dbReference>
<accession>A0A516GG76</accession>
<dbReference type="NCBIfam" id="TIGR00739">
    <property type="entry name" value="yajC"/>
    <property type="match status" value="1"/>
</dbReference>
<dbReference type="EMBL" id="CP041616">
    <property type="protein sequence ID" value="QDO90340.1"/>
    <property type="molecule type" value="Genomic_DNA"/>
</dbReference>
<organism evidence="11 12">
    <name type="scientific">Ornithinimicrobium ciconiae</name>
    <dbReference type="NCBI Taxonomy" id="2594265"/>
    <lineage>
        <taxon>Bacteria</taxon>
        <taxon>Bacillati</taxon>
        <taxon>Actinomycetota</taxon>
        <taxon>Actinomycetes</taxon>
        <taxon>Micrococcales</taxon>
        <taxon>Ornithinimicrobiaceae</taxon>
        <taxon>Ornithinimicrobium</taxon>
    </lineage>
</organism>
<reference evidence="11 12" key="1">
    <citation type="submission" date="2019-07" db="EMBL/GenBank/DDBJ databases">
        <title>complete genome sequencing of Ornithinimicrobium sp. H23M54.</title>
        <authorList>
            <person name="Bae J.-W."/>
            <person name="Lee S.-Y."/>
        </authorList>
    </citation>
    <scope>NUCLEOTIDE SEQUENCE [LARGE SCALE GENOMIC DNA]</scope>
    <source>
        <strain evidence="11 12">H23M54</strain>
    </source>
</reference>
<evidence type="ECO:0000256" key="3">
    <source>
        <dbReference type="ARBA" id="ARBA00022448"/>
    </source>
</evidence>
<protein>
    <submittedName>
        <fullName evidence="11">Preprotein translocase subunit YajC</fullName>
    </submittedName>
</protein>
<keyword evidence="6" id="KW-0653">Protein transport</keyword>
<sequence>MLLLLPLLLIAFLFFSQRRRQKKMQQMQAELQVGSRVITTTGLFGTIAGMDETTVQLEAAPGVVLQWDRRAVVPAPGAQPPHAQPSDPSDTEEGTH</sequence>
<keyword evidence="7" id="KW-1133">Transmembrane helix</keyword>
<evidence type="ECO:0000256" key="1">
    <source>
        <dbReference type="ARBA" id="ARBA00004162"/>
    </source>
</evidence>
<keyword evidence="12" id="KW-1185">Reference proteome</keyword>
<keyword evidence="3" id="KW-0813">Transport</keyword>
<comment type="similarity">
    <text evidence="2">Belongs to the YajC family.</text>
</comment>
<keyword evidence="5" id="KW-0812">Transmembrane</keyword>
<evidence type="ECO:0000256" key="9">
    <source>
        <dbReference type="ARBA" id="ARBA00023136"/>
    </source>
</evidence>
<evidence type="ECO:0000256" key="4">
    <source>
        <dbReference type="ARBA" id="ARBA00022475"/>
    </source>
</evidence>
<evidence type="ECO:0000256" key="8">
    <source>
        <dbReference type="ARBA" id="ARBA00023010"/>
    </source>
</evidence>
<dbReference type="PANTHER" id="PTHR33909:SF1">
    <property type="entry name" value="SEC TRANSLOCON ACCESSORY COMPLEX SUBUNIT YAJC"/>
    <property type="match status" value="1"/>
</dbReference>
<feature type="region of interest" description="Disordered" evidence="10">
    <location>
        <begin position="74"/>
        <end position="96"/>
    </location>
</feature>
<dbReference type="GO" id="GO:0015031">
    <property type="term" value="P:protein transport"/>
    <property type="evidence" value="ECO:0007669"/>
    <property type="project" value="UniProtKB-KW"/>
</dbReference>
<name>A0A516GG76_9MICO</name>
<evidence type="ECO:0000256" key="6">
    <source>
        <dbReference type="ARBA" id="ARBA00022927"/>
    </source>
</evidence>
<dbReference type="SMART" id="SM01323">
    <property type="entry name" value="YajC"/>
    <property type="match status" value="1"/>
</dbReference>
<comment type="subcellular location">
    <subcellularLocation>
        <location evidence="1">Cell membrane</location>
        <topology evidence="1">Single-pass membrane protein</topology>
    </subcellularLocation>
</comment>
<dbReference type="KEGG" id="orz:FNH13_10180"/>
<evidence type="ECO:0000313" key="12">
    <source>
        <dbReference type="Proteomes" id="UP000315395"/>
    </source>
</evidence>
<evidence type="ECO:0000256" key="2">
    <source>
        <dbReference type="ARBA" id="ARBA00006742"/>
    </source>
</evidence>